<evidence type="ECO:0000313" key="3">
    <source>
        <dbReference type="EMBL" id="QDU31143.1"/>
    </source>
</evidence>
<proteinExistence type="predicted"/>
<dbReference type="PANTHER" id="PTHR10625:SF23">
    <property type="entry name" value="HISTONE DEACETYLASE 11"/>
    <property type="match status" value="1"/>
</dbReference>
<accession>A0A517YLQ5</accession>
<reference evidence="3 4" key="1">
    <citation type="submission" date="2019-02" db="EMBL/GenBank/DDBJ databases">
        <title>Deep-cultivation of Planctomycetes and their phenomic and genomic characterization uncovers novel biology.</title>
        <authorList>
            <person name="Wiegand S."/>
            <person name="Jogler M."/>
            <person name="Boedeker C."/>
            <person name="Pinto D."/>
            <person name="Vollmers J."/>
            <person name="Rivas-Marin E."/>
            <person name="Kohn T."/>
            <person name="Peeters S.H."/>
            <person name="Heuer A."/>
            <person name="Rast P."/>
            <person name="Oberbeckmann S."/>
            <person name="Bunk B."/>
            <person name="Jeske O."/>
            <person name="Meyerdierks A."/>
            <person name="Storesund J.E."/>
            <person name="Kallscheuer N."/>
            <person name="Luecker S."/>
            <person name="Lage O.M."/>
            <person name="Pohl T."/>
            <person name="Merkel B.J."/>
            <person name="Hornburger P."/>
            <person name="Mueller R.-W."/>
            <person name="Bruemmer F."/>
            <person name="Labrenz M."/>
            <person name="Spormann A.M."/>
            <person name="Op den Camp H."/>
            <person name="Overmann J."/>
            <person name="Amann R."/>
            <person name="Jetten M.S.M."/>
            <person name="Mascher T."/>
            <person name="Medema M.H."/>
            <person name="Devos D.P."/>
            <person name="Kaster A.-K."/>
            <person name="Ovreas L."/>
            <person name="Rohde M."/>
            <person name="Galperin M.Y."/>
            <person name="Jogler C."/>
        </authorList>
    </citation>
    <scope>NUCLEOTIDE SEQUENCE [LARGE SCALE GENOMIC DNA]</scope>
    <source>
        <strain evidence="3 4">ETA_A8</strain>
    </source>
</reference>
<keyword evidence="1" id="KW-0378">Hydrolase</keyword>
<sequence length="318" mass="35893">MPRVVYDSHYNIGCWGSDRLHPFDTRKYARSWQELQRTLGPQLAQCHQQVDRPVTDEELLLIHSPEYMARLRSSAAIAAVTEVPLLKRLPTWLLRWALLTPMRWAARGTVLACRAAIASGIAVNLGGGFHHAKYDRGEGFCFFSDIALAIHQLRTEQRIMAGDRIAYIDLDAHQGNGVCHFFENDGDVFIFDLYNADIYPSYELRSRQRIDCDLPVHSGCTGDEYLRLVRSHLPPFLDSISRNGKVVLGIYNAGTDVSERDALGRLSLTDADVFERDHFTLAQFRQRNIPVAMLTSGGYTAHSYQLIANTIGEILRDG</sequence>
<gene>
    <name evidence="3" type="primary">acuC</name>
    <name evidence="3" type="ORF">ETAA8_62960</name>
</gene>
<dbReference type="GO" id="GO:0040029">
    <property type="term" value="P:epigenetic regulation of gene expression"/>
    <property type="evidence" value="ECO:0007669"/>
    <property type="project" value="TreeGrafter"/>
</dbReference>
<name>A0A517YLQ5_9BACT</name>
<dbReference type="OrthoDB" id="9808367at2"/>
<dbReference type="InterPro" id="IPR037138">
    <property type="entry name" value="His_deacetylse_dom_sf"/>
</dbReference>
<dbReference type="InterPro" id="IPR044150">
    <property type="entry name" value="HDAC_classIV"/>
</dbReference>
<dbReference type="Gene3D" id="3.40.800.20">
    <property type="entry name" value="Histone deacetylase domain"/>
    <property type="match status" value="1"/>
</dbReference>
<dbReference type="PANTHER" id="PTHR10625">
    <property type="entry name" value="HISTONE DEACETYLASE HDAC1-RELATED"/>
    <property type="match status" value="1"/>
</dbReference>
<dbReference type="RefSeq" id="WP_145097780.1">
    <property type="nucleotide sequence ID" value="NZ_CP036274.1"/>
</dbReference>
<dbReference type="EMBL" id="CP036274">
    <property type="protein sequence ID" value="QDU31143.1"/>
    <property type="molecule type" value="Genomic_DNA"/>
</dbReference>
<dbReference type="Proteomes" id="UP000315017">
    <property type="component" value="Chromosome"/>
</dbReference>
<dbReference type="InterPro" id="IPR023801">
    <property type="entry name" value="His_deacetylse_dom"/>
</dbReference>
<dbReference type="CDD" id="cd09993">
    <property type="entry name" value="HDAC_classIV"/>
    <property type="match status" value="1"/>
</dbReference>
<evidence type="ECO:0000313" key="4">
    <source>
        <dbReference type="Proteomes" id="UP000315017"/>
    </source>
</evidence>
<dbReference type="AlphaFoldDB" id="A0A517YLQ5"/>
<organism evidence="3 4">
    <name type="scientific">Anatilimnocola aggregata</name>
    <dbReference type="NCBI Taxonomy" id="2528021"/>
    <lineage>
        <taxon>Bacteria</taxon>
        <taxon>Pseudomonadati</taxon>
        <taxon>Planctomycetota</taxon>
        <taxon>Planctomycetia</taxon>
        <taxon>Pirellulales</taxon>
        <taxon>Pirellulaceae</taxon>
        <taxon>Anatilimnocola</taxon>
    </lineage>
</organism>
<dbReference type="Pfam" id="PF00850">
    <property type="entry name" value="Hist_deacetyl"/>
    <property type="match status" value="1"/>
</dbReference>
<dbReference type="KEGG" id="aagg:ETAA8_62960"/>
<dbReference type="GO" id="GO:0004407">
    <property type="term" value="F:histone deacetylase activity"/>
    <property type="evidence" value="ECO:0007669"/>
    <property type="project" value="InterPro"/>
</dbReference>
<dbReference type="InterPro" id="IPR023696">
    <property type="entry name" value="Ureohydrolase_dom_sf"/>
</dbReference>
<keyword evidence="4" id="KW-1185">Reference proteome</keyword>
<feature type="domain" description="Histone deacetylase" evidence="2">
    <location>
        <begin position="21"/>
        <end position="309"/>
    </location>
</feature>
<dbReference type="GO" id="GO:0016787">
    <property type="term" value="F:hydrolase activity"/>
    <property type="evidence" value="ECO:0007669"/>
    <property type="project" value="UniProtKB-KW"/>
</dbReference>
<evidence type="ECO:0000256" key="1">
    <source>
        <dbReference type="ARBA" id="ARBA00022801"/>
    </source>
</evidence>
<protein>
    <submittedName>
        <fullName evidence="3">Acetoin utilization protein AcuC</fullName>
    </submittedName>
</protein>
<evidence type="ECO:0000259" key="2">
    <source>
        <dbReference type="Pfam" id="PF00850"/>
    </source>
</evidence>
<dbReference type="SUPFAM" id="SSF52768">
    <property type="entry name" value="Arginase/deacetylase"/>
    <property type="match status" value="1"/>
</dbReference>